<keyword evidence="2" id="KW-1185">Reference proteome</keyword>
<comment type="caution">
    <text evidence="1">The sequence shown here is derived from an EMBL/GenBank/DDBJ whole genome shotgun (WGS) entry which is preliminary data.</text>
</comment>
<gene>
    <name evidence="1" type="ORF">MRB53_025454</name>
</gene>
<name>A0ACC2LFX9_PERAE</name>
<reference evidence="1 2" key="1">
    <citation type="journal article" date="2022" name="Hortic Res">
        <title>A haplotype resolved chromosomal level avocado genome allows analysis of novel avocado genes.</title>
        <authorList>
            <person name="Nath O."/>
            <person name="Fletcher S.J."/>
            <person name="Hayward A."/>
            <person name="Shaw L.M."/>
            <person name="Masouleh A.K."/>
            <person name="Furtado A."/>
            <person name="Henry R.J."/>
            <person name="Mitter N."/>
        </authorList>
    </citation>
    <scope>NUCLEOTIDE SEQUENCE [LARGE SCALE GENOMIC DNA]</scope>
    <source>
        <strain evidence="2">cv. Hass</strain>
    </source>
</reference>
<protein>
    <submittedName>
        <fullName evidence="1">Uncharacterized protein</fullName>
    </submittedName>
</protein>
<accession>A0ACC2LFX9</accession>
<proteinExistence type="predicted"/>
<evidence type="ECO:0000313" key="2">
    <source>
        <dbReference type="Proteomes" id="UP001234297"/>
    </source>
</evidence>
<sequence>MGGNLSKKTLNQNQNLAHGASSEGGTFSIDLTHPNFRSAFQSLSFNTLIEFTNSPLEMDDKAANTLIDCKSRSWRDEIFSQTLKDYFKVTSEMLKSLNSSPTTNEAEEEDHQLENLLKYFNEKCKYLEQQLQTHKSKINPKMNTYRKLQVAGKMLVMIPFIAPITGTLLVGEKLHAAAAAAVASFAFVAFGAAGRWASFFCERKKEELKVKEEVISLMLMSIAFQKNSLNGISDGRLVQDAVDEYLSQVRKERKTILQRLSEYESPSGVTVTLEDLV</sequence>
<dbReference type="EMBL" id="CM056816">
    <property type="protein sequence ID" value="KAJ8632118.1"/>
    <property type="molecule type" value="Genomic_DNA"/>
</dbReference>
<dbReference type="Proteomes" id="UP001234297">
    <property type="component" value="Chromosome 8"/>
</dbReference>
<evidence type="ECO:0000313" key="1">
    <source>
        <dbReference type="EMBL" id="KAJ8632118.1"/>
    </source>
</evidence>
<organism evidence="1 2">
    <name type="scientific">Persea americana</name>
    <name type="common">Avocado</name>
    <dbReference type="NCBI Taxonomy" id="3435"/>
    <lineage>
        <taxon>Eukaryota</taxon>
        <taxon>Viridiplantae</taxon>
        <taxon>Streptophyta</taxon>
        <taxon>Embryophyta</taxon>
        <taxon>Tracheophyta</taxon>
        <taxon>Spermatophyta</taxon>
        <taxon>Magnoliopsida</taxon>
        <taxon>Magnoliidae</taxon>
        <taxon>Laurales</taxon>
        <taxon>Lauraceae</taxon>
        <taxon>Persea</taxon>
    </lineage>
</organism>